<keyword evidence="2" id="KW-0808">Transferase</keyword>
<proteinExistence type="predicted"/>
<dbReference type="EMBL" id="JBHMEY010000018">
    <property type="protein sequence ID" value="MFB9096625.1"/>
    <property type="molecule type" value="Genomic_DNA"/>
</dbReference>
<evidence type="ECO:0000256" key="1">
    <source>
        <dbReference type="ARBA" id="ARBA00005189"/>
    </source>
</evidence>
<protein>
    <submittedName>
        <fullName evidence="5">1-acyl-sn-glycerol-3-phosphate acyltransferase</fullName>
    </submittedName>
</protein>
<evidence type="ECO:0000259" key="4">
    <source>
        <dbReference type="SMART" id="SM00563"/>
    </source>
</evidence>
<evidence type="ECO:0000256" key="2">
    <source>
        <dbReference type="ARBA" id="ARBA00022679"/>
    </source>
</evidence>
<keyword evidence="6" id="KW-1185">Reference proteome</keyword>
<dbReference type="PANTHER" id="PTHR10434:SF9">
    <property type="entry name" value="PHOSPHOLIPID_GLYCEROL ACYLTRANSFERASE DOMAIN-CONTAINING PROTEIN"/>
    <property type="match status" value="1"/>
</dbReference>
<dbReference type="Pfam" id="PF01553">
    <property type="entry name" value="Acyltransferase"/>
    <property type="match status" value="1"/>
</dbReference>
<evidence type="ECO:0000256" key="3">
    <source>
        <dbReference type="ARBA" id="ARBA00023315"/>
    </source>
</evidence>
<dbReference type="RefSeq" id="WP_236455828.1">
    <property type="nucleotide sequence ID" value="NZ_CBCSGE010000002.1"/>
</dbReference>
<evidence type="ECO:0000313" key="6">
    <source>
        <dbReference type="Proteomes" id="UP001589607"/>
    </source>
</evidence>
<sequence>MKQKIYRFIFCSIFGWEVVGTINDEVKKCIIIAVPHTSWWDFFLGIFSRGILKKQINFLAKKELFIFPFNYFFRWVGGAPLNRGKKENKVDAIAKVFAEHEIFRLALAPEGTRKKVEEWKTGFYYMAMKANIPIIPVAFDYGKKQVVYNTPFYPTGDIEKDMKVLKSYYKGVIGKIPQNSFTTID</sequence>
<dbReference type="GO" id="GO:0016746">
    <property type="term" value="F:acyltransferase activity"/>
    <property type="evidence" value="ECO:0007669"/>
    <property type="project" value="UniProtKB-KW"/>
</dbReference>
<dbReference type="Proteomes" id="UP001589607">
    <property type="component" value="Unassembled WGS sequence"/>
</dbReference>
<keyword evidence="3 5" id="KW-0012">Acyltransferase</keyword>
<dbReference type="SUPFAM" id="SSF69593">
    <property type="entry name" value="Glycerol-3-phosphate (1)-acyltransferase"/>
    <property type="match status" value="1"/>
</dbReference>
<accession>A0ABV5GP42</accession>
<gene>
    <name evidence="5" type="ORF">ACFFVF_08875</name>
</gene>
<organism evidence="5 6">
    <name type="scientific">Flavobacterium jumunjinense</name>
    <dbReference type="NCBI Taxonomy" id="998845"/>
    <lineage>
        <taxon>Bacteria</taxon>
        <taxon>Pseudomonadati</taxon>
        <taxon>Bacteroidota</taxon>
        <taxon>Flavobacteriia</taxon>
        <taxon>Flavobacteriales</taxon>
        <taxon>Flavobacteriaceae</taxon>
        <taxon>Flavobacterium</taxon>
    </lineage>
</organism>
<dbReference type="PANTHER" id="PTHR10434">
    <property type="entry name" value="1-ACYL-SN-GLYCEROL-3-PHOSPHATE ACYLTRANSFERASE"/>
    <property type="match status" value="1"/>
</dbReference>
<evidence type="ECO:0000313" key="5">
    <source>
        <dbReference type="EMBL" id="MFB9096625.1"/>
    </source>
</evidence>
<comment type="pathway">
    <text evidence="1">Lipid metabolism.</text>
</comment>
<feature type="domain" description="Phospholipid/glycerol acyltransferase" evidence="4">
    <location>
        <begin position="30"/>
        <end position="142"/>
    </location>
</feature>
<comment type="caution">
    <text evidence="5">The sequence shown here is derived from an EMBL/GenBank/DDBJ whole genome shotgun (WGS) entry which is preliminary data.</text>
</comment>
<dbReference type="SMART" id="SM00563">
    <property type="entry name" value="PlsC"/>
    <property type="match status" value="1"/>
</dbReference>
<name>A0ABV5GP42_9FLAO</name>
<reference evidence="5 6" key="1">
    <citation type="submission" date="2024-09" db="EMBL/GenBank/DDBJ databases">
        <authorList>
            <person name="Sun Q."/>
            <person name="Mori K."/>
        </authorList>
    </citation>
    <scope>NUCLEOTIDE SEQUENCE [LARGE SCALE GENOMIC DNA]</scope>
    <source>
        <strain evidence="5 6">CECT 7955</strain>
    </source>
</reference>
<dbReference type="InterPro" id="IPR002123">
    <property type="entry name" value="Plipid/glycerol_acylTrfase"/>
</dbReference>